<gene>
    <name evidence="11" type="ORF">CAB88_24610</name>
</gene>
<evidence type="ECO:0000256" key="1">
    <source>
        <dbReference type="ARBA" id="ARBA00000085"/>
    </source>
</evidence>
<dbReference type="Pfam" id="PF02518">
    <property type="entry name" value="HATPase_c"/>
    <property type="match status" value="1"/>
</dbReference>
<evidence type="ECO:0000256" key="9">
    <source>
        <dbReference type="SAM" id="Phobius"/>
    </source>
</evidence>
<feature type="transmembrane region" description="Helical" evidence="9">
    <location>
        <begin position="17"/>
        <end position="37"/>
    </location>
</feature>
<keyword evidence="9" id="KW-0472">Membrane</keyword>
<dbReference type="GO" id="GO:0005524">
    <property type="term" value="F:ATP binding"/>
    <property type="evidence" value="ECO:0007669"/>
    <property type="project" value="UniProtKB-KW"/>
</dbReference>
<dbReference type="SUPFAM" id="SSF55874">
    <property type="entry name" value="ATPase domain of HSP90 chaperone/DNA topoisomerase II/histidine kinase"/>
    <property type="match status" value="1"/>
</dbReference>
<sequence length="417" mass="48075">MKESFLSYKEEEKNAKILLWVLYVIVIVYQIFYAIVLDDKSIMDKGYKIVWQVICGVAILCVNIYLMKKEKAKLVKYAWIFAYIGIEIANIFSYIFYNKAAFDATNIIEIILIFFVPIFLNKKFYVFLLSSIVGKYLIYLFVLEEVKAFMFLIMCTLMLIAAYIILNRFLQYLSAVKESIAIASESQKLAVIGKMAATVGHEIKNPLASLKGFTQLQREKHEEDPTYKRMIFEIENMNNMISELMEVATCKPSIYKKHDVGKIVLQVITSLREKMNELNVQFISNVEEKTIEVECDERKIRGVFLYTIKNALEAMEQDGILHVRLENKGKEYVMISVIDNGHGIKQENLIRVTEAFYTTKQDKIGLGLTVANRIVAEHLGELHISSERDTGTRIDIILPKKCRNTEIQVEEKLGVTI</sequence>
<dbReference type="SMART" id="SM00388">
    <property type="entry name" value="HisKA"/>
    <property type="match status" value="1"/>
</dbReference>
<feature type="transmembrane region" description="Helical" evidence="9">
    <location>
        <begin position="125"/>
        <end position="142"/>
    </location>
</feature>
<dbReference type="CDD" id="cd00082">
    <property type="entry name" value="HisKA"/>
    <property type="match status" value="1"/>
</dbReference>
<dbReference type="InterPro" id="IPR003594">
    <property type="entry name" value="HATPase_dom"/>
</dbReference>
<evidence type="ECO:0000256" key="4">
    <source>
        <dbReference type="ARBA" id="ARBA00022679"/>
    </source>
</evidence>
<evidence type="ECO:0000256" key="5">
    <source>
        <dbReference type="ARBA" id="ARBA00022741"/>
    </source>
</evidence>
<keyword evidence="3" id="KW-0597">Phosphoprotein</keyword>
<reference evidence="11 12" key="1">
    <citation type="submission" date="2017-04" db="EMBL/GenBank/DDBJ databases">
        <title>Complete Genome Sequence of Bacillus thuringiensis type Strain ATCC 10792.</title>
        <authorList>
            <person name="Oh D.-H."/>
            <person name="Park B.-J."/>
            <person name="Shuai W."/>
            <person name="Chelliah R."/>
        </authorList>
    </citation>
    <scope>NUCLEOTIDE SEQUENCE [LARGE SCALE GENOMIC DNA]</scope>
    <source>
        <strain evidence="11 12">ATCC 10792</strain>
    </source>
</reference>
<dbReference type="Pfam" id="PF00512">
    <property type="entry name" value="HisKA"/>
    <property type="match status" value="1"/>
</dbReference>
<evidence type="ECO:0000256" key="2">
    <source>
        <dbReference type="ARBA" id="ARBA00012438"/>
    </source>
</evidence>
<keyword evidence="7" id="KW-0067">ATP-binding</keyword>
<name>A0A1W6WU22_BACTU</name>
<dbReference type="Pfam" id="PF20971">
    <property type="entry name" value="MASE12"/>
    <property type="match status" value="1"/>
</dbReference>
<dbReference type="InterPro" id="IPR003661">
    <property type="entry name" value="HisK_dim/P_dom"/>
</dbReference>
<dbReference type="InterPro" id="IPR036890">
    <property type="entry name" value="HATPase_C_sf"/>
</dbReference>
<dbReference type="GO" id="GO:0000155">
    <property type="term" value="F:phosphorelay sensor kinase activity"/>
    <property type="evidence" value="ECO:0007669"/>
    <property type="project" value="InterPro"/>
</dbReference>
<proteinExistence type="predicted"/>
<keyword evidence="9" id="KW-1133">Transmembrane helix</keyword>
<evidence type="ECO:0000313" key="12">
    <source>
        <dbReference type="Proteomes" id="UP000194143"/>
    </source>
</evidence>
<keyword evidence="4" id="KW-0808">Transferase</keyword>
<dbReference type="AlphaFoldDB" id="A0A1W6WU22"/>
<evidence type="ECO:0000256" key="8">
    <source>
        <dbReference type="ARBA" id="ARBA00023012"/>
    </source>
</evidence>
<dbReference type="InterPro" id="IPR048436">
    <property type="entry name" value="MASE12"/>
</dbReference>
<dbReference type="PROSITE" id="PS50109">
    <property type="entry name" value="HIS_KIN"/>
    <property type="match status" value="1"/>
</dbReference>
<keyword evidence="8" id="KW-0902">Two-component regulatory system</keyword>
<evidence type="ECO:0000256" key="3">
    <source>
        <dbReference type="ARBA" id="ARBA00022553"/>
    </source>
</evidence>
<dbReference type="Gene3D" id="1.10.287.130">
    <property type="match status" value="1"/>
</dbReference>
<dbReference type="Gene3D" id="3.30.565.10">
    <property type="entry name" value="Histidine kinase-like ATPase, C-terminal domain"/>
    <property type="match status" value="1"/>
</dbReference>
<organism evidence="11 12">
    <name type="scientific">Bacillus thuringiensis</name>
    <dbReference type="NCBI Taxonomy" id="1428"/>
    <lineage>
        <taxon>Bacteria</taxon>
        <taxon>Bacillati</taxon>
        <taxon>Bacillota</taxon>
        <taxon>Bacilli</taxon>
        <taxon>Bacillales</taxon>
        <taxon>Bacillaceae</taxon>
        <taxon>Bacillus</taxon>
        <taxon>Bacillus cereus group</taxon>
    </lineage>
</organism>
<dbReference type="PANTHER" id="PTHR43065">
    <property type="entry name" value="SENSOR HISTIDINE KINASE"/>
    <property type="match status" value="1"/>
</dbReference>
<feature type="transmembrane region" description="Helical" evidence="9">
    <location>
        <begin position="78"/>
        <end position="97"/>
    </location>
</feature>
<dbReference type="SMART" id="SM00387">
    <property type="entry name" value="HATPase_c"/>
    <property type="match status" value="1"/>
</dbReference>
<dbReference type="InterPro" id="IPR004358">
    <property type="entry name" value="Sig_transdc_His_kin-like_C"/>
</dbReference>
<feature type="transmembrane region" description="Helical" evidence="9">
    <location>
        <begin position="148"/>
        <end position="166"/>
    </location>
</feature>
<keyword evidence="12" id="KW-1185">Reference proteome</keyword>
<keyword evidence="6 11" id="KW-0418">Kinase</keyword>
<feature type="domain" description="Histidine kinase" evidence="10">
    <location>
        <begin position="198"/>
        <end position="402"/>
    </location>
</feature>
<evidence type="ECO:0000256" key="7">
    <source>
        <dbReference type="ARBA" id="ARBA00022840"/>
    </source>
</evidence>
<dbReference type="SUPFAM" id="SSF47384">
    <property type="entry name" value="Homodimeric domain of signal transducing histidine kinase"/>
    <property type="match status" value="1"/>
</dbReference>
<dbReference type="GeneID" id="67469070"/>
<dbReference type="Proteomes" id="UP000194143">
    <property type="component" value="Chromosome"/>
</dbReference>
<feature type="transmembrane region" description="Helical" evidence="9">
    <location>
        <begin position="103"/>
        <end position="120"/>
    </location>
</feature>
<dbReference type="SMR" id="A0A1W6WU22"/>
<evidence type="ECO:0000259" key="10">
    <source>
        <dbReference type="PROSITE" id="PS50109"/>
    </source>
</evidence>
<dbReference type="InterPro" id="IPR005467">
    <property type="entry name" value="His_kinase_dom"/>
</dbReference>
<keyword evidence="9" id="KW-0812">Transmembrane</keyword>
<accession>A0A1W6WU22</accession>
<dbReference type="EMBL" id="CP021061">
    <property type="protein sequence ID" value="ARP60088.1"/>
    <property type="molecule type" value="Genomic_DNA"/>
</dbReference>
<feature type="transmembrane region" description="Helical" evidence="9">
    <location>
        <begin position="49"/>
        <end position="66"/>
    </location>
</feature>
<dbReference type="RefSeq" id="WP_000664860.1">
    <property type="nucleotide sequence ID" value="NZ_CP021061.1"/>
</dbReference>
<protein>
    <recommendedName>
        <fullName evidence="2">histidine kinase</fullName>
        <ecNumber evidence="2">2.7.13.3</ecNumber>
    </recommendedName>
</protein>
<dbReference type="InterPro" id="IPR036097">
    <property type="entry name" value="HisK_dim/P_sf"/>
</dbReference>
<evidence type="ECO:0000256" key="6">
    <source>
        <dbReference type="ARBA" id="ARBA00022777"/>
    </source>
</evidence>
<dbReference type="EC" id="2.7.13.3" evidence="2"/>
<evidence type="ECO:0000313" key="11">
    <source>
        <dbReference type="EMBL" id="ARP60088.1"/>
    </source>
</evidence>
<keyword evidence="5" id="KW-0547">Nucleotide-binding</keyword>
<dbReference type="PANTHER" id="PTHR43065:SF34">
    <property type="entry name" value="SPORULATION KINASE A"/>
    <property type="match status" value="1"/>
</dbReference>
<dbReference type="PRINTS" id="PR00344">
    <property type="entry name" value="BCTRLSENSOR"/>
</dbReference>
<comment type="catalytic activity">
    <reaction evidence="1">
        <text>ATP + protein L-histidine = ADP + protein N-phospho-L-histidine.</text>
        <dbReference type="EC" id="2.7.13.3"/>
    </reaction>
</comment>